<comment type="caution">
    <text evidence="1">The sequence shown here is derived from an EMBL/GenBank/DDBJ whole genome shotgun (WGS) entry which is preliminary data.</text>
</comment>
<proteinExistence type="predicted"/>
<dbReference type="RefSeq" id="WP_251908848.1">
    <property type="nucleotide sequence ID" value="NZ_JAMRXG010000001.1"/>
</dbReference>
<evidence type="ECO:0000313" key="1">
    <source>
        <dbReference type="EMBL" id="MCM6771967.1"/>
    </source>
</evidence>
<protein>
    <recommendedName>
        <fullName evidence="3">DUF2634 domain-containing protein</fullName>
    </recommendedName>
</protein>
<reference evidence="1" key="1">
    <citation type="submission" date="2022-06" db="EMBL/GenBank/DDBJ databases">
        <title>Novel species in genus nocardia.</title>
        <authorList>
            <person name="Li F."/>
        </authorList>
    </citation>
    <scope>NUCLEOTIDE SEQUENCE</scope>
    <source>
        <strain evidence="1">CDC141</strain>
    </source>
</reference>
<dbReference type="SUPFAM" id="SSF160719">
    <property type="entry name" value="gpW/gp25-like"/>
    <property type="match status" value="1"/>
</dbReference>
<dbReference type="Proteomes" id="UP001139157">
    <property type="component" value="Unassembled WGS sequence"/>
</dbReference>
<dbReference type="Pfam" id="PF10934">
    <property type="entry name" value="Sheath_initiator"/>
    <property type="match status" value="1"/>
</dbReference>
<keyword evidence="2" id="KW-1185">Reference proteome</keyword>
<dbReference type="InterPro" id="IPR020288">
    <property type="entry name" value="Sheath_initiator"/>
</dbReference>
<evidence type="ECO:0000313" key="2">
    <source>
        <dbReference type="Proteomes" id="UP001139157"/>
    </source>
</evidence>
<organism evidence="1 2">
    <name type="scientific">Nocardia pulmonis</name>
    <dbReference type="NCBI Taxonomy" id="2951408"/>
    <lineage>
        <taxon>Bacteria</taxon>
        <taxon>Bacillati</taxon>
        <taxon>Actinomycetota</taxon>
        <taxon>Actinomycetes</taxon>
        <taxon>Mycobacteriales</taxon>
        <taxon>Nocardiaceae</taxon>
        <taxon>Nocardia</taxon>
    </lineage>
</organism>
<accession>A0A9X2ITN0</accession>
<dbReference type="Gene3D" id="3.10.450.40">
    <property type="match status" value="1"/>
</dbReference>
<dbReference type="AlphaFoldDB" id="A0A9X2ITN0"/>
<sequence>MTTAGNIGIRLDSGDLVIENGRIATVADRPNLAQALGLRLLTPLGDDRYDTRYGLDYRSVFTAPVSAVEMRDLLRLNVVRTLSGDPRVREIRDIQITDPQADAHHRVFGVVVSIITSDGAPAVLTTTVGAPA</sequence>
<dbReference type="EMBL" id="JAMRXG010000001">
    <property type="protein sequence ID" value="MCM6771967.1"/>
    <property type="molecule type" value="Genomic_DNA"/>
</dbReference>
<name>A0A9X2ITN0_9NOCA</name>
<evidence type="ECO:0008006" key="3">
    <source>
        <dbReference type="Google" id="ProtNLM"/>
    </source>
</evidence>
<gene>
    <name evidence="1" type="ORF">NDR86_00600</name>
</gene>